<sequence>MLPAVGPTELNPGRRMMKKLIAAVALCVGSAAFAQQQPSQTQVPRPGTEKSTGVDATEVGPAIGKAAKDVTGIQTEDEGTFKMDKAMSLQGTLKEATADGVSLSRPGLPDADLDVRDKTVLMLDGKKVAKTDEIPEGASVRAKFQLEGDEVVALELRATSPKGAKKKQPGTGGAGTQPHESVDKELDGTPTR</sequence>
<reference evidence="3 4" key="1">
    <citation type="journal article" date="2006" name="Proc. Natl. Acad. Sci. U.S.A.">
        <title>Evolution of sensory complexity recorded in a myxobacterial genome.</title>
        <authorList>
            <person name="Goldman B.S."/>
            <person name="Nierman W.C."/>
            <person name="Kaiser D."/>
            <person name="Slater S.C."/>
            <person name="Durkin A.S."/>
            <person name="Eisen J.A."/>
            <person name="Ronning C.M."/>
            <person name="Barbazuk W.B."/>
            <person name="Blanchard M."/>
            <person name="Field C."/>
            <person name="Halling C."/>
            <person name="Hinkle G."/>
            <person name="Iartchuk O."/>
            <person name="Kim H.S."/>
            <person name="Mackenzie C."/>
            <person name="Madupu R."/>
            <person name="Miller N."/>
            <person name="Shvartsbeyn A."/>
            <person name="Sullivan S.A."/>
            <person name="Vaudin M."/>
            <person name="Wiegand R."/>
            <person name="Kaplan H.B."/>
        </authorList>
    </citation>
    <scope>NUCLEOTIDE SEQUENCE [LARGE SCALE GENOMIC DNA]</scope>
    <source>
        <strain evidence="4">DK1622</strain>
    </source>
</reference>
<feature type="compositionally biased region" description="Basic and acidic residues" evidence="1">
    <location>
        <begin position="180"/>
        <end position="192"/>
    </location>
</feature>
<dbReference type="STRING" id="246197.MXAN_6969"/>
<dbReference type="Proteomes" id="UP000002402">
    <property type="component" value="Chromosome"/>
</dbReference>
<proteinExistence type="predicted"/>
<evidence type="ECO:0000313" key="3">
    <source>
        <dbReference type="EMBL" id="ABF89787.1"/>
    </source>
</evidence>
<evidence type="ECO:0000256" key="1">
    <source>
        <dbReference type="SAM" id="MobiDB-lite"/>
    </source>
</evidence>
<organism evidence="3 4">
    <name type="scientific">Myxococcus xanthus (strain DK1622)</name>
    <dbReference type="NCBI Taxonomy" id="246197"/>
    <lineage>
        <taxon>Bacteria</taxon>
        <taxon>Pseudomonadati</taxon>
        <taxon>Myxococcota</taxon>
        <taxon>Myxococcia</taxon>
        <taxon>Myxococcales</taxon>
        <taxon>Cystobacterineae</taxon>
        <taxon>Myxococcaceae</taxon>
        <taxon>Myxococcus</taxon>
    </lineage>
</organism>
<accession>Q1CWY9</accession>
<name>Q1CWY9_MYXXD</name>
<keyword evidence="4" id="KW-1185">Reference proteome</keyword>
<dbReference type="AlphaFoldDB" id="Q1CWY9"/>
<dbReference type="KEGG" id="mxa:MXAN_6969"/>
<evidence type="ECO:0000256" key="2">
    <source>
        <dbReference type="SAM" id="SignalP"/>
    </source>
</evidence>
<dbReference type="EMBL" id="CP000113">
    <property type="protein sequence ID" value="ABF89787.1"/>
    <property type="molecule type" value="Genomic_DNA"/>
</dbReference>
<protein>
    <submittedName>
        <fullName evidence="3">Uncharacterized protein</fullName>
    </submittedName>
</protein>
<feature type="signal peptide" evidence="2">
    <location>
        <begin position="1"/>
        <end position="34"/>
    </location>
</feature>
<keyword evidence="2" id="KW-0732">Signal</keyword>
<dbReference type="HOGENOM" id="CLU_1501939_0_0_7"/>
<feature type="region of interest" description="Disordered" evidence="1">
    <location>
        <begin position="155"/>
        <end position="192"/>
    </location>
</feature>
<dbReference type="EnsemblBacteria" id="ABF89787">
    <property type="protein sequence ID" value="ABF89787"/>
    <property type="gene ID" value="MXAN_6969"/>
</dbReference>
<evidence type="ECO:0000313" key="4">
    <source>
        <dbReference type="Proteomes" id="UP000002402"/>
    </source>
</evidence>
<feature type="chain" id="PRO_5004187999" evidence="2">
    <location>
        <begin position="35"/>
        <end position="192"/>
    </location>
</feature>
<feature type="region of interest" description="Disordered" evidence="1">
    <location>
        <begin position="34"/>
        <end position="59"/>
    </location>
</feature>
<feature type="compositionally biased region" description="Polar residues" evidence="1">
    <location>
        <begin position="34"/>
        <end position="43"/>
    </location>
</feature>
<gene>
    <name evidence="3" type="ordered locus">MXAN_6969</name>
</gene>